<sequence>ALGGRRPPPCSARCWRCWRPWRSGSSCCWRAPCSGVWRGPAPSAAGATRASGERASARRWRSPSTPGCRRAWPSRRRRCTTRRGAATA</sequence>
<proteinExistence type="predicted"/>
<dbReference type="Proteomes" id="UP001189429">
    <property type="component" value="Unassembled WGS sequence"/>
</dbReference>
<evidence type="ECO:0000256" key="1">
    <source>
        <dbReference type="SAM" id="MobiDB-lite"/>
    </source>
</evidence>
<feature type="non-terminal residue" evidence="2">
    <location>
        <position position="1"/>
    </location>
</feature>
<dbReference type="EMBL" id="CAUYUJ010012340">
    <property type="protein sequence ID" value="CAK0833791.1"/>
    <property type="molecule type" value="Genomic_DNA"/>
</dbReference>
<accession>A0ABN9SPM3</accession>
<feature type="region of interest" description="Disordered" evidence="1">
    <location>
        <begin position="40"/>
        <end position="88"/>
    </location>
</feature>
<feature type="compositionally biased region" description="Basic residues" evidence="1">
    <location>
        <begin position="72"/>
        <end position="81"/>
    </location>
</feature>
<organism evidence="2 3">
    <name type="scientific">Prorocentrum cordatum</name>
    <dbReference type="NCBI Taxonomy" id="2364126"/>
    <lineage>
        <taxon>Eukaryota</taxon>
        <taxon>Sar</taxon>
        <taxon>Alveolata</taxon>
        <taxon>Dinophyceae</taxon>
        <taxon>Prorocentrales</taxon>
        <taxon>Prorocentraceae</taxon>
        <taxon>Prorocentrum</taxon>
    </lineage>
</organism>
<evidence type="ECO:0000313" key="2">
    <source>
        <dbReference type="EMBL" id="CAK0833791.1"/>
    </source>
</evidence>
<gene>
    <name evidence="2" type="ORF">PCOR1329_LOCUS31381</name>
</gene>
<protein>
    <submittedName>
        <fullName evidence="2">Uncharacterized protein</fullName>
    </submittedName>
</protein>
<comment type="caution">
    <text evidence="2">The sequence shown here is derived from an EMBL/GenBank/DDBJ whole genome shotgun (WGS) entry which is preliminary data.</text>
</comment>
<name>A0ABN9SPM3_9DINO</name>
<reference evidence="2" key="1">
    <citation type="submission" date="2023-10" db="EMBL/GenBank/DDBJ databases">
        <authorList>
            <person name="Chen Y."/>
            <person name="Shah S."/>
            <person name="Dougan E. K."/>
            <person name="Thang M."/>
            <person name="Chan C."/>
        </authorList>
    </citation>
    <scope>NUCLEOTIDE SEQUENCE [LARGE SCALE GENOMIC DNA]</scope>
</reference>
<evidence type="ECO:0000313" key="3">
    <source>
        <dbReference type="Proteomes" id="UP001189429"/>
    </source>
</evidence>
<feature type="non-terminal residue" evidence="2">
    <location>
        <position position="88"/>
    </location>
</feature>
<keyword evidence="3" id="KW-1185">Reference proteome</keyword>